<keyword evidence="4 7" id="KW-0472">Membrane</keyword>
<dbReference type="Proteomes" id="UP000559027">
    <property type="component" value="Unassembled WGS sequence"/>
</dbReference>
<dbReference type="InterPro" id="IPR012919">
    <property type="entry name" value="SUN_dom"/>
</dbReference>
<protein>
    <recommendedName>
        <fullName evidence="8">SUN domain-containing protein</fullName>
    </recommendedName>
</protein>
<feature type="region of interest" description="Disordered" evidence="6">
    <location>
        <begin position="1"/>
        <end position="103"/>
    </location>
</feature>
<keyword evidence="10" id="KW-1185">Reference proteome</keyword>
<evidence type="ECO:0000313" key="9">
    <source>
        <dbReference type="EMBL" id="KAF5359870.1"/>
    </source>
</evidence>
<sequence length="977" mass="107773">MSFAGTPLGQGRRLDHNTFLGKQPLHGARLPSLPTSYSYGAPTAESRSPPRHRQAPDTSADTPDDEHASALAKFAKIKQREAAANRPGGPKIITEPPRPDNWSVKDTSVNLASALHIAAKNNMLPTTNPNNAWASGVTRPNPTVPRSTSVEYEKETQTTTTRRLAPPPHRLARPPPSRKPISKNASVTMVPDSEGENDTSAPAANGRGKSPFEHVVDAAKMMLKPATYYVRQLSREPEDHSTSTNGNTSHNRDASYDYAAEEQEFQAAQQAKRASLPIHKRGRMPMDNRAYKPSVSDIESDDDDFSDEDKRKRRKKKRKNEPVGGPLTTLPVLSADRKRKQKSRGNRSGAAEQDDEESESDEEFSVELESRQAQQHSSVPRSFQPPSRLSAPSHDISMQDTSLDTAEQGLDSIPEVLEEVLPDTPYEKRARSREKSVSRRVPRSSSRPRDSTRFSIGGLLGRLVHGVIRGLLMIVKFVIYLVTSVFFVCGRVLGTIYDIILNRPVLWLRSSDLSPAAALVKYLAIGALAYGIWYGVTETDIVSHLPSLSISRPSSRPIYTAPEIPATDLAELADRLQRLEHVLSGLSLESERTRAKTEDGVRSHSELVGRLGALENRVTTESKRIVESEVKVKNALALGKSVNTIQRDIEILQAQLKTQEKQRQQEDQRHRADHISDEEARAKLRTLEDRVGGVEGGVKEAIELGKKAISTSANAKAPTIKVPGGQDLKSIITDIVDDAISLFSKDAIGKTDYAMHSSGARVIPSLTSPSFELQPNDLKNQFLGFFTGTGSAAGRPPVTALHHESHSGYCWPFSGSQGQLGVSLAAPVIIDEVTIDHVAKEVAFDLGSAPRQCEVWGMVEGEENAKKYLEIAEAREKARATDSDIAVEMEEYPRTLPHNPPYLRIANFTYDIAAKKNIQTFSVEEDVKERKMDFGIVALRILDNWGMEAYTCLYRFRVHGERLGPMQIPEPDEDVGL</sequence>
<dbReference type="PANTHER" id="PTHR12911">
    <property type="entry name" value="SAD1/UNC-84-LIKE PROTEIN-RELATED"/>
    <property type="match status" value="1"/>
</dbReference>
<evidence type="ECO:0000256" key="7">
    <source>
        <dbReference type="SAM" id="Phobius"/>
    </source>
</evidence>
<feature type="region of interest" description="Disordered" evidence="6">
    <location>
        <begin position="128"/>
        <end position="210"/>
    </location>
</feature>
<dbReference type="InterPro" id="IPR045119">
    <property type="entry name" value="SUN1-5"/>
</dbReference>
<evidence type="ECO:0000256" key="2">
    <source>
        <dbReference type="ARBA" id="ARBA00022692"/>
    </source>
</evidence>
<accession>A0A8H5LJJ1</accession>
<dbReference type="PANTHER" id="PTHR12911:SF8">
    <property type="entry name" value="KLAROID PROTEIN-RELATED"/>
    <property type="match status" value="1"/>
</dbReference>
<evidence type="ECO:0000256" key="1">
    <source>
        <dbReference type="ARBA" id="ARBA00004370"/>
    </source>
</evidence>
<comment type="caution">
    <text evidence="9">The sequence shown here is derived from an EMBL/GenBank/DDBJ whole genome shotgun (WGS) entry which is preliminary data.</text>
</comment>
<name>A0A8H5LJJ1_9AGAR</name>
<evidence type="ECO:0000259" key="8">
    <source>
        <dbReference type="PROSITE" id="PS51469"/>
    </source>
</evidence>
<evidence type="ECO:0000256" key="3">
    <source>
        <dbReference type="ARBA" id="ARBA00022989"/>
    </source>
</evidence>
<gene>
    <name evidence="9" type="ORF">D9756_003457</name>
</gene>
<feature type="transmembrane region" description="Helical" evidence="7">
    <location>
        <begin position="477"/>
        <end position="501"/>
    </location>
</feature>
<feature type="transmembrane region" description="Helical" evidence="7">
    <location>
        <begin position="513"/>
        <end position="536"/>
    </location>
</feature>
<keyword evidence="5" id="KW-0175">Coiled coil</keyword>
<evidence type="ECO:0000256" key="6">
    <source>
        <dbReference type="SAM" id="MobiDB-lite"/>
    </source>
</evidence>
<comment type="subcellular location">
    <subcellularLocation>
        <location evidence="1">Membrane</location>
    </subcellularLocation>
</comment>
<feature type="region of interest" description="Disordered" evidence="6">
    <location>
        <begin position="421"/>
        <end position="451"/>
    </location>
</feature>
<dbReference type="GO" id="GO:0034993">
    <property type="term" value="C:meiotic nuclear membrane microtubule tethering complex"/>
    <property type="evidence" value="ECO:0007669"/>
    <property type="project" value="TreeGrafter"/>
</dbReference>
<feature type="compositionally biased region" description="Basic and acidic residues" evidence="6">
    <location>
        <begin position="425"/>
        <end position="437"/>
    </location>
</feature>
<feature type="domain" description="SUN" evidence="8">
    <location>
        <begin position="759"/>
        <end position="963"/>
    </location>
</feature>
<feature type="compositionally biased region" description="Pro residues" evidence="6">
    <location>
        <begin position="165"/>
        <end position="178"/>
    </location>
</feature>
<dbReference type="PROSITE" id="PS51469">
    <property type="entry name" value="SUN"/>
    <property type="match status" value="1"/>
</dbReference>
<evidence type="ECO:0000256" key="4">
    <source>
        <dbReference type="ARBA" id="ARBA00023136"/>
    </source>
</evidence>
<feature type="compositionally biased region" description="Acidic residues" evidence="6">
    <location>
        <begin position="298"/>
        <end position="307"/>
    </location>
</feature>
<feature type="compositionally biased region" description="Polar residues" evidence="6">
    <location>
        <begin position="371"/>
        <end position="387"/>
    </location>
</feature>
<feature type="compositionally biased region" description="Polar residues" evidence="6">
    <location>
        <begin position="128"/>
        <end position="150"/>
    </location>
</feature>
<dbReference type="EMBL" id="JAACJO010000004">
    <property type="protein sequence ID" value="KAF5359870.1"/>
    <property type="molecule type" value="Genomic_DNA"/>
</dbReference>
<dbReference type="AlphaFoldDB" id="A0A8H5LJJ1"/>
<dbReference type="Pfam" id="PF07738">
    <property type="entry name" value="Sad1_UNC"/>
    <property type="match status" value="2"/>
</dbReference>
<reference evidence="9 10" key="1">
    <citation type="journal article" date="2020" name="ISME J.">
        <title>Uncovering the hidden diversity of litter-decomposition mechanisms in mushroom-forming fungi.</title>
        <authorList>
            <person name="Floudas D."/>
            <person name="Bentzer J."/>
            <person name="Ahren D."/>
            <person name="Johansson T."/>
            <person name="Persson P."/>
            <person name="Tunlid A."/>
        </authorList>
    </citation>
    <scope>NUCLEOTIDE SEQUENCE [LARGE SCALE GENOMIC DNA]</scope>
    <source>
        <strain evidence="9 10">CBS 146.42</strain>
    </source>
</reference>
<keyword evidence="2 7" id="KW-0812">Transmembrane</keyword>
<dbReference type="Gene3D" id="2.60.120.260">
    <property type="entry name" value="Galactose-binding domain-like"/>
    <property type="match status" value="1"/>
</dbReference>
<feature type="coiled-coil region" evidence="5">
    <location>
        <begin position="642"/>
        <end position="669"/>
    </location>
</feature>
<proteinExistence type="predicted"/>
<dbReference type="GO" id="GO:0043495">
    <property type="term" value="F:protein-membrane adaptor activity"/>
    <property type="evidence" value="ECO:0007669"/>
    <property type="project" value="TreeGrafter"/>
</dbReference>
<feature type="region of interest" description="Disordered" evidence="6">
    <location>
        <begin position="261"/>
        <end position="399"/>
    </location>
</feature>
<dbReference type="OrthoDB" id="342281at2759"/>
<evidence type="ECO:0000313" key="10">
    <source>
        <dbReference type="Proteomes" id="UP000559027"/>
    </source>
</evidence>
<keyword evidence="3 7" id="KW-1133">Transmembrane helix</keyword>
<organism evidence="9 10">
    <name type="scientific">Leucocoprinus leucothites</name>
    <dbReference type="NCBI Taxonomy" id="201217"/>
    <lineage>
        <taxon>Eukaryota</taxon>
        <taxon>Fungi</taxon>
        <taxon>Dikarya</taxon>
        <taxon>Basidiomycota</taxon>
        <taxon>Agaricomycotina</taxon>
        <taxon>Agaricomycetes</taxon>
        <taxon>Agaricomycetidae</taxon>
        <taxon>Agaricales</taxon>
        <taxon>Agaricineae</taxon>
        <taxon>Agaricaceae</taxon>
        <taxon>Leucocoprinus</taxon>
    </lineage>
</organism>
<evidence type="ECO:0000256" key="5">
    <source>
        <dbReference type="SAM" id="Coils"/>
    </source>
</evidence>
<feature type="compositionally biased region" description="Acidic residues" evidence="6">
    <location>
        <begin position="352"/>
        <end position="366"/>
    </location>
</feature>